<reference evidence="13" key="1">
    <citation type="journal article" date="2015" name="PLoS Genet.">
        <title>Genome Sequence and Transcriptome Analyses of Chrysochromulina tobin: Metabolic Tools for Enhanced Algal Fitness in the Prominent Order Prymnesiales (Haptophyceae).</title>
        <authorList>
            <person name="Hovde B.T."/>
            <person name="Deodato C.R."/>
            <person name="Hunsperger H.M."/>
            <person name="Ryken S.A."/>
            <person name="Yost W."/>
            <person name="Jha R.K."/>
            <person name="Patterson J."/>
            <person name="Monnat R.J. Jr."/>
            <person name="Barlow S.B."/>
            <person name="Starkenburg S.R."/>
            <person name="Cattolico R.A."/>
        </authorList>
    </citation>
    <scope>NUCLEOTIDE SEQUENCE</scope>
    <source>
        <strain evidence="13">CCMP291</strain>
    </source>
</reference>
<dbReference type="SUPFAM" id="SSF58038">
    <property type="entry name" value="SNARE fusion complex"/>
    <property type="match status" value="1"/>
</dbReference>
<dbReference type="Gene3D" id="1.20.5.110">
    <property type="match status" value="1"/>
</dbReference>
<dbReference type="Pfam" id="PF12352">
    <property type="entry name" value="V-SNARE_C"/>
    <property type="match status" value="1"/>
</dbReference>
<dbReference type="InterPro" id="IPR038407">
    <property type="entry name" value="v-SNARE_N_sf"/>
</dbReference>
<dbReference type="OrthoDB" id="430637at2759"/>
<dbReference type="InterPro" id="IPR007705">
    <property type="entry name" value="Vesicle_trsprt_v-SNARE_N"/>
</dbReference>
<comment type="caution">
    <text evidence="12">The sequence shown here is derived from an EMBL/GenBank/DDBJ whole genome shotgun (WGS) entry which is preliminary data.</text>
</comment>
<keyword evidence="7" id="KW-0175">Coiled coil</keyword>
<dbReference type="PANTHER" id="PTHR21230:SF26">
    <property type="entry name" value="VESICLE TRANSPORT THROUGH INTERACTION WITH T-SNARES HOMOLOG 1A"/>
    <property type="match status" value="1"/>
</dbReference>
<dbReference type="GO" id="GO:0006886">
    <property type="term" value="P:intracellular protein transport"/>
    <property type="evidence" value="ECO:0007669"/>
    <property type="project" value="InterPro"/>
</dbReference>
<evidence type="ECO:0000256" key="3">
    <source>
        <dbReference type="ARBA" id="ARBA00022448"/>
    </source>
</evidence>
<dbReference type="GO" id="GO:0005484">
    <property type="term" value="F:SNAP receptor activity"/>
    <property type="evidence" value="ECO:0007669"/>
    <property type="project" value="TreeGrafter"/>
</dbReference>
<evidence type="ECO:0000256" key="2">
    <source>
        <dbReference type="ARBA" id="ARBA00006108"/>
    </source>
</evidence>
<evidence type="ECO:0000256" key="8">
    <source>
        <dbReference type="ARBA" id="ARBA00023136"/>
    </source>
</evidence>
<dbReference type="GO" id="GO:0031201">
    <property type="term" value="C:SNARE complex"/>
    <property type="evidence" value="ECO:0007669"/>
    <property type="project" value="TreeGrafter"/>
</dbReference>
<dbReference type="Proteomes" id="UP000037460">
    <property type="component" value="Unassembled WGS sequence"/>
</dbReference>
<accession>A0A0M0J4B5</accession>
<dbReference type="GO" id="GO:0000149">
    <property type="term" value="F:SNARE binding"/>
    <property type="evidence" value="ECO:0007669"/>
    <property type="project" value="TreeGrafter"/>
</dbReference>
<dbReference type="GO" id="GO:0031902">
    <property type="term" value="C:late endosome membrane"/>
    <property type="evidence" value="ECO:0007669"/>
    <property type="project" value="TreeGrafter"/>
</dbReference>
<feature type="compositionally biased region" description="Basic and acidic residues" evidence="9">
    <location>
        <begin position="9"/>
        <end position="23"/>
    </location>
</feature>
<keyword evidence="3" id="KW-0813">Transport</keyword>
<evidence type="ECO:0000313" key="12">
    <source>
        <dbReference type="EMBL" id="KOO21063.1"/>
    </source>
</evidence>
<name>A0A0M0J4B5_9EUKA</name>
<comment type="similarity">
    <text evidence="2">Belongs to the VTI1 family.</text>
</comment>
<keyword evidence="4 10" id="KW-0812">Transmembrane</keyword>
<dbReference type="GO" id="GO:0006906">
    <property type="term" value="P:vesicle fusion"/>
    <property type="evidence" value="ECO:0007669"/>
    <property type="project" value="TreeGrafter"/>
</dbReference>
<evidence type="ECO:0000313" key="13">
    <source>
        <dbReference type="Proteomes" id="UP000037460"/>
    </source>
</evidence>
<evidence type="ECO:0000256" key="10">
    <source>
        <dbReference type="SAM" id="Phobius"/>
    </source>
</evidence>
<evidence type="ECO:0000256" key="1">
    <source>
        <dbReference type="ARBA" id="ARBA00004211"/>
    </source>
</evidence>
<sequence length="238" mass="25791">MSSIDEYEREFRGHVQAAEERLAHASRSSSPDDRRTALSGAERAAEAGKDVVQLMELEGRSLSGAARSKLQAQLRSYRDEISALKTRIKDLKSTARSPDHCREENCAGGDSYSNPSPGERSRLLANNDRMSKATDKLKQAHAVTLDMEQTANAILGDLGKQRETLMHAQGSLRYAADGLEGSRKLLAQMGRRAAMNKMTLWIVIGLLISMLLLLFFSGGSDSSPPPAAAAAGFTKTSP</sequence>
<feature type="transmembrane region" description="Helical" evidence="10">
    <location>
        <begin position="198"/>
        <end position="216"/>
    </location>
</feature>
<evidence type="ECO:0000256" key="6">
    <source>
        <dbReference type="ARBA" id="ARBA00022989"/>
    </source>
</evidence>
<evidence type="ECO:0000256" key="5">
    <source>
        <dbReference type="ARBA" id="ARBA00022927"/>
    </source>
</evidence>
<comment type="subcellular location">
    <subcellularLocation>
        <location evidence="1">Membrane</location>
        <topology evidence="1">Single-pass type IV membrane protein</topology>
    </subcellularLocation>
</comment>
<dbReference type="EMBL" id="JWZX01003392">
    <property type="protein sequence ID" value="KOO21063.1"/>
    <property type="molecule type" value="Genomic_DNA"/>
</dbReference>
<keyword evidence="6 10" id="KW-1133">Transmembrane helix</keyword>
<dbReference type="SUPFAM" id="SSF47661">
    <property type="entry name" value="t-snare proteins"/>
    <property type="match status" value="1"/>
</dbReference>
<feature type="domain" description="Vesicle transport v-SNARE N-terminal" evidence="11">
    <location>
        <begin position="1"/>
        <end position="91"/>
    </location>
</feature>
<dbReference type="GO" id="GO:0012507">
    <property type="term" value="C:ER to Golgi transport vesicle membrane"/>
    <property type="evidence" value="ECO:0007669"/>
    <property type="project" value="TreeGrafter"/>
</dbReference>
<evidence type="ECO:0000256" key="7">
    <source>
        <dbReference type="ARBA" id="ARBA00023054"/>
    </source>
</evidence>
<dbReference type="AlphaFoldDB" id="A0A0M0J4B5"/>
<dbReference type="Gene3D" id="1.20.58.400">
    <property type="entry name" value="t-snare proteins"/>
    <property type="match status" value="1"/>
</dbReference>
<gene>
    <name evidence="12" type="ORF">Ctob_002651</name>
</gene>
<dbReference type="FunFam" id="1.20.5.110:FF:000002">
    <property type="entry name" value="Vesicle transport through interaction with t-SNAREsB"/>
    <property type="match status" value="1"/>
</dbReference>
<dbReference type="PANTHER" id="PTHR21230">
    <property type="entry name" value="VESICLE TRANSPORT V-SNARE PROTEIN VTI1-RELATED"/>
    <property type="match status" value="1"/>
</dbReference>
<protein>
    <submittedName>
        <fullName evidence="12">Vesicle transport v-snare 13-like protein</fullName>
    </submittedName>
</protein>
<evidence type="ECO:0000256" key="4">
    <source>
        <dbReference type="ARBA" id="ARBA00022692"/>
    </source>
</evidence>
<dbReference type="Pfam" id="PF05008">
    <property type="entry name" value="V-SNARE"/>
    <property type="match status" value="1"/>
</dbReference>
<dbReference type="CDD" id="cd15862">
    <property type="entry name" value="SNARE_Vti1"/>
    <property type="match status" value="1"/>
</dbReference>
<dbReference type="InterPro" id="IPR010989">
    <property type="entry name" value="SNARE"/>
</dbReference>
<evidence type="ECO:0000259" key="11">
    <source>
        <dbReference type="Pfam" id="PF05008"/>
    </source>
</evidence>
<feature type="compositionally biased region" description="Basic and acidic residues" evidence="9">
    <location>
        <begin position="91"/>
        <end position="105"/>
    </location>
</feature>
<keyword evidence="13" id="KW-1185">Reference proteome</keyword>
<feature type="region of interest" description="Disordered" evidence="9">
    <location>
        <begin position="91"/>
        <end position="122"/>
    </location>
</feature>
<feature type="region of interest" description="Disordered" evidence="9">
    <location>
        <begin position="1"/>
        <end position="47"/>
    </location>
</feature>
<keyword evidence="5" id="KW-0653">Protein transport</keyword>
<dbReference type="GO" id="GO:0005794">
    <property type="term" value="C:Golgi apparatus"/>
    <property type="evidence" value="ECO:0007669"/>
    <property type="project" value="TreeGrafter"/>
</dbReference>
<evidence type="ECO:0000256" key="9">
    <source>
        <dbReference type="SAM" id="MobiDB-lite"/>
    </source>
</evidence>
<organism evidence="12 13">
    <name type="scientific">Chrysochromulina tobinii</name>
    <dbReference type="NCBI Taxonomy" id="1460289"/>
    <lineage>
        <taxon>Eukaryota</taxon>
        <taxon>Haptista</taxon>
        <taxon>Haptophyta</taxon>
        <taxon>Prymnesiophyceae</taxon>
        <taxon>Prymnesiales</taxon>
        <taxon>Chrysochromulinaceae</taxon>
        <taxon>Chrysochromulina</taxon>
    </lineage>
</organism>
<proteinExistence type="inferred from homology"/>
<keyword evidence="8 10" id="KW-0472">Membrane</keyword>
<dbReference type="GO" id="GO:0005789">
    <property type="term" value="C:endoplasmic reticulum membrane"/>
    <property type="evidence" value="ECO:0007669"/>
    <property type="project" value="TreeGrafter"/>
</dbReference>